<dbReference type="AlphaFoldDB" id="A0A1L7XGT9"/>
<name>A0A1L7XGT9_9HELO</name>
<evidence type="ECO:0000313" key="2">
    <source>
        <dbReference type="EMBL" id="CZR64186.1"/>
    </source>
</evidence>
<gene>
    <name evidence="2" type="ORF">PAC_14083</name>
</gene>
<sequence>MKMFGKKKKLEKQLAELALQKQQQEQAQRWNELQMQEQLRIQEEEHRRKEQQWEMERQERSRLEYEQRELARQQQKARDREEIQRREREARRRERLKQTTPEALRGLRDLIRTRYQLDMEIWSLKGARGPDRPVVLEKMERADSVLMEIYTMVETWEENEKIWTAEEWRLAQRVREQVMRDGKRLWENNPPWNEA</sequence>
<feature type="region of interest" description="Disordered" evidence="1">
    <location>
        <begin position="44"/>
        <end position="99"/>
    </location>
</feature>
<keyword evidence="3" id="KW-1185">Reference proteome</keyword>
<feature type="compositionally biased region" description="Basic and acidic residues" evidence="1">
    <location>
        <begin position="44"/>
        <end position="92"/>
    </location>
</feature>
<evidence type="ECO:0000256" key="1">
    <source>
        <dbReference type="SAM" id="MobiDB-lite"/>
    </source>
</evidence>
<proteinExistence type="predicted"/>
<dbReference type="EMBL" id="FJOG01000026">
    <property type="protein sequence ID" value="CZR64186.1"/>
    <property type="molecule type" value="Genomic_DNA"/>
</dbReference>
<evidence type="ECO:0000313" key="3">
    <source>
        <dbReference type="Proteomes" id="UP000184330"/>
    </source>
</evidence>
<dbReference type="Proteomes" id="UP000184330">
    <property type="component" value="Unassembled WGS sequence"/>
</dbReference>
<accession>A0A1L7XGT9</accession>
<protein>
    <submittedName>
        <fullName evidence="2">Uncharacterized protein</fullName>
    </submittedName>
</protein>
<dbReference type="OrthoDB" id="4127862at2759"/>
<reference evidence="2 3" key="1">
    <citation type="submission" date="2016-03" db="EMBL/GenBank/DDBJ databases">
        <authorList>
            <person name="Ploux O."/>
        </authorList>
    </citation>
    <scope>NUCLEOTIDE SEQUENCE [LARGE SCALE GENOMIC DNA]</scope>
    <source>
        <strain evidence="2 3">UAMH 11012</strain>
    </source>
</reference>
<organism evidence="2 3">
    <name type="scientific">Phialocephala subalpina</name>
    <dbReference type="NCBI Taxonomy" id="576137"/>
    <lineage>
        <taxon>Eukaryota</taxon>
        <taxon>Fungi</taxon>
        <taxon>Dikarya</taxon>
        <taxon>Ascomycota</taxon>
        <taxon>Pezizomycotina</taxon>
        <taxon>Leotiomycetes</taxon>
        <taxon>Helotiales</taxon>
        <taxon>Mollisiaceae</taxon>
        <taxon>Phialocephala</taxon>
        <taxon>Phialocephala fortinii species complex</taxon>
    </lineage>
</organism>